<dbReference type="PRINTS" id="PR00455">
    <property type="entry name" value="HTHTETR"/>
</dbReference>
<dbReference type="Gene3D" id="1.10.10.60">
    <property type="entry name" value="Homeodomain-like"/>
    <property type="match status" value="1"/>
</dbReference>
<dbReference type="GO" id="GO:0003677">
    <property type="term" value="F:DNA binding"/>
    <property type="evidence" value="ECO:0007669"/>
    <property type="project" value="UniProtKB-UniRule"/>
</dbReference>
<proteinExistence type="predicted"/>
<dbReference type="InterPro" id="IPR009057">
    <property type="entry name" value="Homeodomain-like_sf"/>
</dbReference>
<dbReference type="PROSITE" id="PS50977">
    <property type="entry name" value="HTH_TETR_2"/>
    <property type="match status" value="1"/>
</dbReference>
<keyword evidence="1 2" id="KW-0238">DNA-binding</keyword>
<evidence type="ECO:0000259" key="3">
    <source>
        <dbReference type="PROSITE" id="PS50977"/>
    </source>
</evidence>
<dbReference type="EMBL" id="SUPL01000003">
    <property type="protein sequence ID" value="TJY36177.1"/>
    <property type="molecule type" value="Genomic_DNA"/>
</dbReference>
<organism evidence="4 5">
    <name type="scientific">Pontimicrobium aquaticum</name>
    <dbReference type="NCBI Taxonomy" id="2565367"/>
    <lineage>
        <taxon>Bacteria</taxon>
        <taxon>Pseudomonadati</taxon>
        <taxon>Bacteroidota</taxon>
        <taxon>Flavobacteriia</taxon>
        <taxon>Flavobacteriales</taxon>
        <taxon>Flavobacteriaceae</taxon>
        <taxon>Pontimicrobium</taxon>
    </lineage>
</organism>
<accession>A0A4U0EW58</accession>
<keyword evidence="5" id="KW-1185">Reference proteome</keyword>
<dbReference type="Proteomes" id="UP000307657">
    <property type="component" value="Unassembled WGS sequence"/>
</dbReference>
<dbReference type="AlphaFoldDB" id="A0A4U0EW58"/>
<evidence type="ECO:0000256" key="1">
    <source>
        <dbReference type="ARBA" id="ARBA00023125"/>
    </source>
</evidence>
<dbReference type="PANTHER" id="PTHR30328:SF54">
    <property type="entry name" value="HTH-TYPE TRANSCRIPTIONAL REPRESSOR SCO4008"/>
    <property type="match status" value="1"/>
</dbReference>
<reference evidence="4 5" key="1">
    <citation type="submission" date="2019-04" db="EMBL/GenBank/DDBJ databases">
        <title>Lacinutrix sp. nov., isolated from marine water.</title>
        <authorList>
            <person name="Kim W."/>
        </authorList>
    </citation>
    <scope>NUCLEOTIDE SEQUENCE [LARGE SCALE GENOMIC DNA]</scope>
    <source>
        <strain evidence="4 5">CAU 1491</strain>
    </source>
</reference>
<dbReference type="RefSeq" id="WP_136842001.1">
    <property type="nucleotide sequence ID" value="NZ_SUPL01000003.1"/>
</dbReference>
<name>A0A4U0EW58_9FLAO</name>
<sequence length="189" mass="22189">MNVRTRILKIAKQKFLKYGFYKVSMDSLVKELRTSKSSLYNHFSSKDELVKAVIDQLNIEINSALQEIVGDDKLSFKGKLIEVSKFTKNLLTSVSEAFLKDLELNTPHIWDYYQQTRIDRINNYYRKLFEIGINEGMLRNDIDINVILTIYMNLMELPLKSQYQEFLGIHSQNIYELTTEIFLNGITEK</sequence>
<dbReference type="Gene3D" id="1.10.357.10">
    <property type="entry name" value="Tetracycline Repressor, domain 2"/>
    <property type="match status" value="1"/>
</dbReference>
<comment type="caution">
    <text evidence="4">The sequence shown here is derived from an EMBL/GenBank/DDBJ whole genome shotgun (WGS) entry which is preliminary data.</text>
</comment>
<evidence type="ECO:0000313" key="5">
    <source>
        <dbReference type="Proteomes" id="UP000307657"/>
    </source>
</evidence>
<feature type="DNA-binding region" description="H-T-H motif" evidence="2">
    <location>
        <begin position="24"/>
        <end position="43"/>
    </location>
</feature>
<dbReference type="InterPro" id="IPR001647">
    <property type="entry name" value="HTH_TetR"/>
</dbReference>
<evidence type="ECO:0000313" key="4">
    <source>
        <dbReference type="EMBL" id="TJY36177.1"/>
    </source>
</evidence>
<dbReference type="InterPro" id="IPR050109">
    <property type="entry name" value="HTH-type_TetR-like_transc_reg"/>
</dbReference>
<evidence type="ECO:0000256" key="2">
    <source>
        <dbReference type="PROSITE-ProRule" id="PRU00335"/>
    </source>
</evidence>
<protein>
    <submittedName>
        <fullName evidence="4">TetR/AcrR family transcriptional regulator</fullName>
    </submittedName>
</protein>
<feature type="domain" description="HTH tetR-type" evidence="3">
    <location>
        <begin position="1"/>
        <end position="61"/>
    </location>
</feature>
<dbReference type="OrthoDB" id="9814200at2"/>
<dbReference type="SUPFAM" id="SSF46689">
    <property type="entry name" value="Homeodomain-like"/>
    <property type="match status" value="1"/>
</dbReference>
<dbReference type="PANTHER" id="PTHR30328">
    <property type="entry name" value="TRANSCRIPTIONAL REPRESSOR"/>
    <property type="match status" value="1"/>
</dbReference>
<gene>
    <name evidence="4" type="ORF">E5167_05785</name>
</gene>
<dbReference type="Pfam" id="PF00440">
    <property type="entry name" value="TetR_N"/>
    <property type="match status" value="1"/>
</dbReference>